<evidence type="ECO:0000256" key="1">
    <source>
        <dbReference type="SAM" id="Phobius"/>
    </source>
</evidence>
<feature type="transmembrane region" description="Helical" evidence="1">
    <location>
        <begin position="401"/>
        <end position="419"/>
    </location>
</feature>
<evidence type="ECO:0000313" key="2">
    <source>
        <dbReference type="EMBL" id="KCZ57060.1"/>
    </source>
</evidence>
<dbReference type="RefSeq" id="WP_034791019.1">
    <property type="nucleotide sequence ID" value="NZ_AWFF01000002.1"/>
</dbReference>
<keyword evidence="1" id="KW-1133">Transmembrane helix</keyword>
<feature type="transmembrane region" description="Helical" evidence="1">
    <location>
        <begin position="76"/>
        <end position="94"/>
    </location>
</feature>
<feature type="transmembrane region" description="Helical" evidence="1">
    <location>
        <begin position="424"/>
        <end position="440"/>
    </location>
</feature>
<name>A0A062ULQ8_9PROT</name>
<feature type="transmembrane region" description="Helical" evidence="1">
    <location>
        <begin position="258"/>
        <end position="277"/>
    </location>
</feature>
<dbReference type="EMBL" id="AWFF01000002">
    <property type="protein sequence ID" value="KCZ57060.1"/>
    <property type="molecule type" value="Genomic_DNA"/>
</dbReference>
<accession>A0A062ULQ8</accession>
<feature type="transmembrane region" description="Helical" evidence="1">
    <location>
        <begin position="6"/>
        <end position="31"/>
    </location>
</feature>
<reference evidence="2 3" key="1">
    <citation type="journal article" date="2014" name="Antonie Van Leeuwenhoek">
        <title>Hyphomonas beringensis sp. nov. and Hyphomonas chukchiensis sp. nov., isolated from surface seawater of the Bering Sea and Chukchi Sea.</title>
        <authorList>
            <person name="Li C."/>
            <person name="Lai Q."/>
            <person name="Li G."/>
            <person name="Dong C."/>
            <person name="Wang J."/>
            <person name="Liao Y."/>
            <person name="Shao Z."/>
        </authorList>
    </citation>
    <scope>NUCLEOTIDE SEQUENCE [LARGE SCALE GENOMIC DNA]</scope>
    <source>
        <strain evidence="2 3">25B14_1</strain>
    </source>
</reference>
<proteinExistence type="predicted"/>
<dbReference type="Proteomes" id="UP000027037">
    <property type="component" value="Unassembled WGS sequence"/>
</dbReference>
<keyword evidence="1" id="KW-0812">Transmembrane</keyword>
<organism evidence="2 3">
    <name type="scientific">Hyphomonas beringensis</name>
    <dbReference type="NCBI Taxonomy" id="1280946"/>
    <lineage>
        <taxon>Bacteria</taxon>
        <taxon>Pseudomonadati</taxon>
        <taxon>Pseudomonadota</taxon>
        <taxon>Alphaproteobacteria</taxon>
        <taxon>Hyphomonadales</taxon>
        <taxon>Hyphomonadaceae</taxon>
        <taxon>Hyphomonas</taxon>
    </lineage>
</organism>
<feature type="transmembrane region" description="Helical" evidence="1">
    <location>
        <begin position="52"/>
        <end position="70"/>
    </location>
</feature>
<feature type="transmembrane region" description="Helical" evidence="1">
    <location>
        <begin position="482"/>
        <end position="500"/>
    </location>
</feature>
<feature type="transmembrane region" description="Helical" evidence="1">
    <location>
        <begin position="337"/>
        <end position="363"/>
    </location>
</feature>
<feature type="transmembrane region" description="Helical" evidence="1">
    <location>
        <begin position="233"/>
        <end position="252"/>
    </location>
</feature>
<dbReference type="STRING" id="1280946.HY29_07905"/>
<comment type="caution">
    <text evidence="2">The sequence shown here is derived from an EMBL/GenBank/DDBJ whole genome shotgun (WGS) entry which is preliminary data.</text>
</comment>
<feature type="transmembrane region" description="Helical" evidence="1">
    <location>
        <begin position="101"/>
        <end position="122"/>
    </location>
</feature>
<sequence length="768" mass="84155">MFEVISLTSQVCAVVLIVALASRFHTGLLTFSPKWIQFLRTDDSEKPQSDRSIVLIVLGMCLSMGTILTLNQFVGIHIFAVTLVLLLAFSWHKLTWPSWPVLASFALAATISVLFVAFAFHLHGIWMREGVNHDLILYTRGGEWALEHGTLAQNSIVERAYQTGSGYGHCLFWIGDACPLNRSGTHTFVGLMSLLRDRVIPVSTFLLTLPLALLTTASLWMNVPQSQRDRLGVRFAVISLFGILLSVSAPILGALWNGNVATACGALVLANAVLVFVSPAARNYKAETTIILGCLTGLAAHFYSESMWFVGLITAVHVGLCSLDGRSLSTGKRFLKLSVMAVGSWVLVGNAAILMALASLLTVSNEVGRDLPWQNYFLEVENWRWLSIPFSGHLYSWNDKYPSIVGAIGTVLICLLTLASPNRFRMWISLSVVALAVIVIERTDYEYGVHKIVQMFGPIVLAVGLAAIIQQIPSKRKSSTKVGTAFAALSVAVVGIQIHSDLNFAHRSREAANAFAAKTIRMGDIDKFELIGPNETVVLNDLSIPPSDRFSKTNWIDLLVAREGAHVSMGNVENDPYRGAYVQFNMIDRMQGEDRADWVIQGAETAGQTPIIVYENLQPYEAGSLRLYNLRNAHLPAVFQSTGWWEREPGHVWTSGAFTLDVLGETGYTGAPAGQVPVIDLELGFYSPPPDGRVSVLRNGELLETLPASVSQIRLPVIGGYQVFEIRPSWEVQSPADLGHSGDTRKLFAAISRITSRFASPNQSMQTQ</sequence>
<feature type="transmembrane region" description="Helical" evidence="1">
    <location>
        <begin position="452"/>
        <end position="470"/>
    </location>
</feature>
<dbReference type="OrthoDB" id="9256117at2"/>
<dbReference type="PATRIC" id="fig|1280946.3.peg.375"/>
<protein>
    <submittedName>
        <fullName evidence="2">Uncharacterized protein</fullName>
    </submittedName>
</protein>
<keyword evidence="1" id="KW-0472">Membrane</keyword>
<feature type="transmembrane region" description="Helical" evidence="1">
    <location>
        <begin position="199"/>
        <end position="221"/>
    </location>
</feature>
<dbReference type="AlphaFoldDB" id="A0A062ULQ8"/>
<keyword evidence="3" id="KW-1185">Reference proteome</keyword>
<evidence type="ECO:0000313" key="3">
    <source>
        <dbReference type="Proteomes" id="UP000027037"/>
    </source>
</evidence>
<gene>
    <name evidence="2" type="ORF">HY29_07905</name>
</gene>